<comment type="subcellular location">
    <subcellularLocation>
        <location evidence="1">Cell membrane</location>
        <topology evidence="1">Multi-pass membrane protein</topology>
    </subcellularLocation>
</comment>
<dbReference type="Proteomes" id="UP000009229">
    <property type="component" value="Chromosome"/>
</dbReference>
<gene>
    <name evidence="7" type="ordered locus">Desku_2903</name>
</gene>
<evidence type="ECO:0000256" key="3">
    <source>
        <dbReference type="ARBA" id="ARBA00022692"/>
    </source>
</evidence>
<accession>A0AAU8Q5A0</accession>
<sequence>MFQVDQYAYSNNLRRVHPGEKVAYALITMIICMAAPGILVPLLVMLLMAATVILRAGIPPRVYFKLLCLPLGFLLAGALTVALTVSRVPDPAVHGLTFYGFTVGVTVPGLQRAGFLLVKSLGAVSCLYFLSLTTPVVEIISVLRRLRVPAVFIELMGLIYRFIFVIMDTTEKMYVSQSSRWGYASLKTAYNSLGQLVSNLFIKSYYRSQALFTTLMARGYTGEIRVLERPFPLSKKNLALIALVDVLLVVLALVTWRWPL</sequence>
<dbReference type="InterPro" id="IPR012809">
    <property type="entry name" value="ECF_CbiQ"/>
</dbReference>
<evidence type="ECO:0000313" key="8">
    <source>
        <dbReference type="Proteomes" id="UP000009229"/>
    </source>
</evidence>
<dbReference type="AlphaFoldDB" id="A0AAU8Q5A0"/>
<dbReference type="CDD" id="cd16914">
    <property type="entry name" value="EcfT"/>
    <property type="match status" value="1"/>
</dbReference>
<feature type="transmembrane region" description="Helical" evidence="6">
    <location>
        <begin position="149"/>
        <end position="167"/>
    </location>
</feature>
<keyword evidence="3 6" id="KW-0812">Transmembrane</keyword>
<protein>
    <submittedName>
        <fullName evidence="7">Cobalt ABC transporter, inner membrane subunit CbiQ</fullName>
    </submittedName>
</protein>
<dbReference type="GO" id="GO:0006824">
    <property type="term" value="P:cobalt ion transport"/>
    <property type="evidence" value="ECO:0007669"/>
    <property type="project" value="InterPro"/>
</dbReference>
<keyword evidence="8" id="KW-1185">Reference proteome</keyword>
<evidence type="ECO:0000256" key="2">
    <source>
        <dbReference type="ARBA" id="ARBA00022475"/>
    </source>
</evidence>
<name>A0AAU8Q5A0_DESK7</name>
<dbReference type="GO" id="GO:0043190">
    <property type="term" value="C:ATP-binding cassette (ABC) transporter complex"/>
    <property type="evidence" value="ECO:0007669"/>
    <property type="project" value="InterPro"/>
</dbReference>
<feature type="transmembrane region" description="Helical" evidence="6">
    <location>
        <begin position="122"/>
        <end position="143"/>
    </location>
</feature>
<evidence type="ECO:0000313" key="7">
    <source>
        <dbReference type="EMBL" id="AEG16408.1"/>
    </source>
</evidence>
<reference evidence="8" key="1">
    <citation type="submission" date="2011-05" db="EMBL/GenBank/DDBJ databases">
        <title>Complete sequence of Desulfotomaculum kuznetsovii DSM 6115.</title>
        <authorList>
            <person name="Lucas S."/>
            <person name="Han J."/>
            <person name="Lapidus A."/>
            <person name="Cheng J.-F."/>
            <person name="Goodwin L."/>
            <person name="Pitluck S."/>
            <person name="Peters L."/>
            <person name="Mikhailova N."/>
            <person name="Lu M."/>
            <person name="Saunders E."/>
            <person name="Han C."/>
            <person name="Tapia R."/>
            <person name="Land M."/>
            <person name="Hauser L."/>
            <person name="Kyrpides N."/>
            <person name="Ivanova N."/>
            <person name="Pagani I."/>
            <person name="Nazina T."/>
            <person name="Ivanova A."/>
            <person name="Parshina S."/>
            <person name="Kuever J."/>
            <person name="Muyzer G."/>
            <person name="Plugge C."/>
            <person name="Stams A."/>
            <person name="Woyke T."/>
        </authorList>
    </citation>
    <scope>NUCLEOTIDE SEQUENCE [LARGE SCALE GENOMIC DNA]</scope>
    <source>
        <strain evidence="8">DSM 6115 / VKM B-1805 / 17</strain>
    </source>
</reference>
<feature type="transmembrane region" description="Helical" evidence="6">
    <location>
        <begin position="92"/>
        <end position="110"/>
    </location>
</feature>
<dbReference type="NCBIfam" id="TIGR02454">
    <property type="entry name" value="ECF_T_CbiQ"/>
    <property type="match status" value="1"/>
</dbReference>
<evidence type="ECO:0000256" key="4">
    <source>
        <dbReference type="ARBA" id="ARBA00022989"/>
    </source>
</evidence>
<dbReference type="RefSeq" id="WP_013823919.1">
    <property type="nucleotide sequence ID" value="NC_015573.1"/>
</dbReference>
<keyword evidence="2" id="KW-1003">Cell membrane</keyword>
<proteinExistence type="predicted"/>
<dbReference type="PANTHER" id="PTHR43723">
    <property type="entry name" value="COBALT TRANSPORT PROTEIN CBIQ"/>
    <property type="match status" value="1"/>
</dbReference>
<dbReference type="PANTHER" id="PTHR43723:SF1">
    <property type="entry name" value="COBALT TRANSPORT PROTEIN CBIQ"/>
    <property type="match status" value="1"/>
</dbReference>
<dbReference type="Pfam" id="PF02361">
    <property type="entry name" value="CbiQ"/>
    <property type="match status" value="1"/>
</dbReference>
<keyword evidence="4 6" id="KW-1133">Transmembrane helix</keyword>
<evidence type="ECO:0000256" key="1">
    <source>
        <dbReference type="ARBA" id="ARBA00004651"/>
    </source>
</evidence>
<dbReference type="InterPro" id="IPR052770">
    <property type="entry name" value="Cobalt_transport_CbiQ"/>
</dbReference>
<evidence type="ECO:0000256" key="5">
    <source>
        <dbReference type="ARBA" id="ARBA00023136"/>
    </source>
</evidence>
<organism evidence="7 8">
    <name type="scientific">Desulfofundulus kuznetsovii (strain DSM 6115 / VKM B-1805 / 17)</name>
    <name type="common">Desulfotomaculum kuznetsovii</name>
    <dbReference type="NCBI Taxonomy" id="760568"/>
    <lineage>
        <taxon>Bacteria</taxon>
        <taxon>Bacillati</taxon>
        <taxon>Bacillota</taxon>
        <taxon>Clostridia</taxon>
        <taxon>Eubacteriales</taxon>
        <taxon>Peptococcaceae</taxon>
        <taxon>Desulfofundulus</taxon>
    </lineage>
</organism>
<dbReference type="InterPro" id="IPR003339">
    <property type="entry name" value="ABC/ECF_trnsptr_transmembrane"/>
</dbReference>
<feature type="transmembrane region" description="Helical" evidence="6">
    <location>
        <begin position="66"/>
        <end position="86"/>
    </location>
</feature>
<feature type="transmembrane region" description="Helical" evidence="6">
    <location>
        <begin position="238"/>
        <end position="258"/>
    </location>
</feature>
<dbReference type="KEGG" id="dku:Desku_2903"/>
<feature type="transmembrane region" description="Helical" evidence="6">
    <location>
        <begin position="22"/>
        <end position="54"/>
    </location>
</feature>
<dbReference type="EMBL" id="CP002770">
    <property type="protein sequence ID" value="AEG16408.1"/>
    <property type="molecule type" value="Genomic_DNA"/>
</dbReference>
<keyword evidence="5 6" id="KW-0472">Membrane</keyword>
<evidence type="ECO:0000256" key="6">
    <source>
        <dbReference type="SAM" id="Phobius"/>
    </source>
</evidence>